<proteinExistence type="predicted"/>
<protein>
    <submittedName>
        <fullName evidence="2">Uncharacterized protein</fullName>
    </submittedName>
</protein>
<evidence type="ECO:0000313" key="3">
    <source>
        <dbReference type="Proteomes" id="UP000828390"/>
    </source>
</evidence>
<feature type="compositionally biased region" description="Basic residues" evidence="1">
    <location>
        <begin position="20"/>
        <end position="29"/>
    </location>
</feature>
<feature type="region of interest" description="Disordered" evidence="1">
    <location>
        <begin position="1"/>
        <end position="29"/>
    </location>
</feature>
<keyword evidence="3" id="KW-1185">Reference proteome</keyword>
<accession>A0A9D4ELT1</accession>
<gene>
    <name evidence="2" type="ORF">DPMN_160173</name>
</gene>
<comment type="caution">
    <text evidence="2">The sequence shown here is derived from an EMBL/GenBank/DDBJ whole genome shotgun (WGS) entry which is preliminary data.</text>
</comment>
<evidence type="ECO:0000313" key="2">
    <source>
        <dbReference type="EMBL" id="KAH3782260.1"/>
    </source>
</evidence>
<name>A0A9D4ELT1_DREPO</name>
<dbReference type="Proteomes" id="UP000828390">
    <property type="component" value="Unassembled WGS sequence"/>
</dbReference>
<dbReference type="EMBL" id="JAIWYP010000008">
    <property type="protein sequence ID" value="KAH3782260.1"/>
    <property type="molecule type" value="Genomic_DNA"/>
</dbReference>
<reference evidence="2" key="2">
    <citation type="submission" date="2020-11" db="EMBL/GenBank/DDBJ databases">
        <authorList>
            <person name="McCartney M.A."/>
            <person name="Auch B."/>
            <person name="Kono T."/>
            <person name="Mallez S."/>
            <person name="Becker A."/>
            <person name="Gohl D.M."/>
            <person name="Silverstein K.A.T."/>
            <person name="Koren S."/>
            <person name="Bechman K.B."/>
            <person name="Herman A."/>
            <person name="Abrahante J.E."/>
            <person name="Garbe J."/>
        </authorList>
    </citation>
    <scope>NUCLEOTIDE SEQUENCE</scope>
    <source>
        <strain evidence="2">Duluth1</strain>
        <tissue evidence="2">Whole animal</tissue>
    </source>
</reference>
<organism evidence="2 3">
    <name type="scientific">Dreissena polymorpha</name>
    <name type="common">Zebra mussel</name>
    <name type="synonym">Mytilus polymorpha</name>
    <dbReference type="NCBI Taxonomy" id="45954"/>
    <lineage>
        <taxon>Eukaryota</taxon>
        <taxon>Metazoa</taxon>
        <taxon>Spiralia</taxon>
        <taxon>Lophotrochozoa</taxon>
        <taxon>Mollusca</taxon>
        <taxon>Bivalvia</taxon>
        <taxon>Autobranchia</taxon>
        <taxon>Heteroconchia</taxon>
        <taxon>Euheterodonta</taxon>
        <taxon>Imparidentia</taxon>
        <taxon>Neoheterodontei</taxon>
        <taxon>Myida</taxon>
        <taxon>Dreissenoidea</taxon>
        <taxon>Dreissenidae</taxon>
        <taxon>Dreissena</taxon>
    </lineage>
</organism>
<reference evidence="2" key="1">
    <citation type="journal article" date="2019" name="bioRxiv">
        <title>The Genome of the Zebra Mussel, Dreissena polymorpha: A Resource for Invasive Species Research.</title>
        <authorList>
            <person name="McCartney M.A."/>
            <person name="Auch B."/>
            <person name="Kono T."/>
            <person name="Mallez S."/>
            <person name="Zhang Y."/>
            <person name="Obille A."/>
            <person name="Becker A."/>
            <person name="Abrahante J.E."/>
            <person name="Garbe J."/>
            <person name="Badalamenti J.P."/>
            <person name="Herman A."/>
            <person name="Mangelson H."/>
            <person name="Liachko I."/>
            <person name="Sullivan S."/>
            <person name="Sone E.D."/>
            <person name="Koren S."/>
            <person name="Silverstein K.A.T."/>
            <person name="Beckman K.B."/>
            <person name="Gohl D.M."/>
        </authorList>
    </citation>
    <scope>NUCLEOTIDE SEQUENCE</scope>
    <source>
        <strain evidence="2">Duluth1</strain>
        <tissue evidence="2">Whole animal</tissue>
    </source>
</reference>
<sequence>MGRPRRTARGTDSPAVTKAKQIKKKYSPSKPLRARRALLAIEQDKVSIKKASEMFDLFYGYFYRTLSGKVDIDNRKGPATVFSRMEEENMAIWLKEMAERGMGLKPYEFMDFI</sequence>
<dbReference type="AlphaFoldDB" id="A0A9D4ELT1"/>
<evidence type="ECO:0000256" key="1">
    <source>
        <dbReference type="SAM" id="MobiDB-lite"/>
    </source>
</evidence>